<comment type="subcellular location">
    <subcellularLocation>
        <location evidence="1">Nucleus</location>
    </subcellularLocation>
</comment>
<keyword evidence="3" id="KW-0677">Repeat</keyword>
<dbReference type="PROSITE" id="PS51915">
    <property type="entry name" value="ZAD"/>
    <property type="match status" value="1"/>
</dbReference>
<dbReference type="Proteomes" id="UP000663880">
    <property type="component" value="Unassembled WGS sequence"/>
</dbReference>
<dbReference type="PANTHER" id="PTHR16515">
    <property type="entry name" value="PR DOMAIN ZINC FINGER PROTEIN"/>
    <property type="match status" value="1"/>
</dbReference>
<dbReference type="Gene3D" id="3.40.1800.20">
    <property type="match status" value="1"/>
</dbReference>
<evidence type="ECO:0000256" key="11">
    <source>
        <dbReference type="PROSITE-ProRule" id="PRU01263"/>
    </source>
</evidence>
<accession>A0A821Q754</accession>
<evidence type="ECO:0000256" key="9">
    <source>
        <dbReference type="ARBA" id="ARBA00023242"/>
    </source>
</evidence>
<evidence type="ECO:0000256" key="6">
    <source>
        <dbReference type="ARBA" id="ARBA00023015"/>
    </source>
</evidence>
<keyword evidence="2 11" id="KW-0479">Metal-binding</keyword>
<feature type="domain" description="C2H2-type" evidence="13">
    <location>
        <begin position="316"/>
        <end position="343"/>
    </location>
</feature>
<organism evidence="15 16">
    <name type="scientific">Pieris macdunnoughi</name>
    <dbReference type="NCBI Taxonomy" id="345717"/>
    <lineage>
        <taxon>Eukaryota</taxon>
        <taxon>Metazoa</taxon>
        <taxon>Ecdysozoa</taxon>
        <taxon>Arthropoda</taxon>
        <taxon>Hexapoda</taxon>
        <taxon>Insecta</taxon>
        <taxon>Pterygota</taxon>
        <taxon>Neoptera</taxon>
        <taxon>Endopterygota</taxon>
        <taxon>Lepidoptera</taxon>
        <taxon>Glossata</taxon>
        <taxon>Ditrysia</taxon>
        <taxon>Papilionoidea</taxon>
        <taxon>Pieridae</taxon>
        <taxon>Pierinae</taxon>
        <taxon>Pieris</taxon>
    </lineage>
</organism>
<keyword evidence="9" id="KW-0539">Nucleus</keyword>
<dbReference type="InterPro" id="IPR036236">
    <property type="entry name" value="Znf_C2H2_sf"/>
</dbReference>
<evidence type="ECO:0000313" key="16">
    <source>
        <dbReference type="Proteomes" id="UP000663880"/>
    </source>
</evidence>
<comment type="caution">
    <text evidence="15">The sequence shown here is derived from an EMBL/GenBank/DDBJ whole genome shotgun (WGS) entry which is preliminary data.</text>
</comment>
<proteinExistence type="predicted"/>
<dbReference type="SMART" id="SM00868">
    <property type="entry name" value="zf-AD"/>
    <property type="match status" value="1"/>
</dbReference>
<feature type="binding site" evidence="11">
    <location>
        <position position="72"/>
    </location>
    <ligand>
        <name>Zn(2+)</name>
        <dbReference type="ChEBI" id="CHEBI:29105"/>
    </ligand>
</feature>
<feature type="domain" description="C2H2-type" evidence="13">
    <location>
        <begin position="375"/>
        <end position="402"/>
    </location>
</feature>
<dbReference type="GO" id="GO:0008270">
    <property type="term" value="F:zinc ion binding"/>
    <property type="evidence" value="ECO:0007669"/>
    <property type="project" value="UniProtKB-UniRule"/>
</dbReference>
<dbReference type="SMART" id="SM00355">
    <property type="entry name" value="ZnF_C2H2"/>
    <property type="match status" value="5"/>
</dbReference>
<feature type="domain" description="C2H2-type" evidence="13">
    <location>
        <begin position="288"/>
        <end position="315"/>
    </location>
</feature>
<dbReference type="InterPro" id="IPR050331">
    <property type="entry name" value="Zinc_finger"/>
</dbReference>
<dbReference type="AlphaFoldDB" id="A0A821Q754"/>
<dbReference type="GO" id="GO:0003677">
    <property type="term" value="F:DNA binding"/>
    <property type="evidence" value="ECO:0007669"/>
    <property type="project" value="UniProtKB-KW"/>
</dbReference>
<dbReference type="SUPFAM" id="SSF57667">
    <property type="entry name" value="beta-beta-alpha zinc fingers"/>
    <property type="match status" value="3"/>
</dbReference>
<evidence type="ECO:0000259" key="13">
    <source>
        <dbReference type="PROSITE" id="PS50157"/>
    </source>
</evidence>
<keyword evidence="8" id="KW-0804">Transcription</keyword>
<gene>
    <name evidence="15" type="ORF">PMACD_LOCUS4344</name>
</gene>
<feature type="region of interest" description="Disordered" evidence="12">
    <location>
        <begin position="410"/>
        <end position="430"/>
    </location>
</feature>
<protein>
    <submittedName>
        <fullName evidence="15">Uncharacterized protein</fullName>
    </submittedName>
</protein>
<dbReference type="GO" id="GO:0006355">
    <property type="term" value="P:regulation of DNA-templated transcription"/>
    <property type="evidence" value="ECO:0007669"/>
    <property type="project" value="UniProtKB-ARBA"/>
</dbReference>
<dbReference type="EMBL" id="CAJOBZ010000007">
    <property type="protein sequence ID" value="CAF4816270.1"/>
    <property type="molecule type" value="Genomic_DNA"/>
</dbReference>
<dbReference type="SUPFAM" id="SSF57716">
    <property type="entry name" value="Glucocorticoid receptor-like (DNA-binding domain)"/>
    <property type="match status" value="1"/>
</dbReference>
<keyword evidence="7" id="KW-0238">DNA-binding</keyword>
<evidence type="ECO:0000256" key="5">
    <source>
        <dbReference type="ARBA" id="ARBA00022833"/>
    </source>
</evidence>
<dbReference type="OrthoDB" id="8922241at2759"/>
<feature type="domain" description="ZAD" evidence="14">
    <location>
        <begin position="19"/>
        <end position="96"/>
    </location>
</feature>
<evidence type="ECO:0000256" key="10">
    <source>
        <dbReference type="PROSITE-ProRule" id="PRU00042"/>
    </source>
</evidence>
<dbReference type="PANTHER" id="PTHR16515:SF49">
    <property type="entry name" value="GASTRULA ZINC FINGER PROTEIN XLCGF49.1-LIKE-RELATED"/>
    <property type="match status" value="1"/>
</dbReference>
<evidence type="ECO:0000256" key="4">
    <source>
        <dbReference type="ARBA" id="ARBA00022771"/>
    </source>
</evidence>
<feature type="domain" description="C2H2-type" evidence="13">
    <location>
        <begin position="402"/>
        <end position="423"/>
    </location>
</feature>
<dbReference type="InterPro" id="IPR012934">
    <property type="entry name" value="Znf_AD"/>
</dbReference>
<feature type="binding site" evidence="11">
    <location>
        <position position="21"/>
    </location>
    <ligand>
        <name>Zn(2+)</name>
        <dbReference type="ChEBI" id="CHEBI:29105"/>
    </ligand>
</feature>
<reference evidence="15" key="1">
    <citation type="submission" date="2021-02" db="EMBL/GenBank/DDBJ databases">
        <authorList>
            <person name="Steward A R."/>
        </authorList>
    </citation>
    <scope>NUCLEOTIDE SEQUENCE</scope>
</reference>
<dbReference type="PROSITE" id="PS00028">
    <property type="entry name" value="ZINC_FINGER_C2H2_1"/>
    <property type="match status" value="4"/>
</dbReference>
<evidence type="ECO:0000256" key="1">
    <source>
        <dbReference type="ARBA" id="ARBA00004123"/>
    </source>
</evidence>
<evidence type="ECO:0000256" key="8">
    <source>
        <dbReference type="ARBA" id="ARBA00023163"/>
    </source>
</evidence>
<evidence type="ECO:0000256" key="7">
    <source>
        <dbReference type="ARBA" id="ARBA00023125"/>
    </source>
</evidence>
<name>A0A821Q754_9NEOP</name>
<dbReference type="GO" id="GO:0005634">
    <property type="term" value="C:nucleus"/>
    <property type="evidence" value="ECO:0007669"/>
    <property type="project" value="UniProtKB-SubCell"/>
</dbReference>
<keyword evidence="6" id="KW-0805">Transcription regulation</keyword>
<feature type="compositionally biased region" description="Basic residues" evidence="12">
    <location>
        <begin position="417"/>
        <end position="430"/>
    </location>
</feature>
<dbReference type="InterPro" id="IPR013087">
    <property type="entry name" value="Znf_C2H2_type"/>
</dbReference>
<evidence type="ECO:0000259" key="14">
    <source>
        <dbReference type="PROSITE" id="PS51915"/>
    </source>
</evidence>
<evidence type="ECO:0000256" key="3">
    <source>
        <dbReference type="ARBA" id="ARBA00022737"/>
    </source>
</evidence>
<evidence type="ECO:0000256" key="2">
    <source>
        <dbReference type="ARBA" id="ARBA00022723"/>
    </source>
</evidence>
<feature type="domain" description="C2H2-type" evidence="13">
    <location>
        <begin position="344"/>
        <end position="371"/>
    </location>
</feature>
<keyword evidence="5 11" id="KW-0862">Zinc</keyword>
<feature type="binding site" evidence="11">
    <location>
        <position position="24"/>
    </location>
    <ligand>
        <name>Zn(2+)</name>
        <dbReference type="ChEBI" id="CHEBI:29105"/>
    </ligand>
</feature>
<dbReference type="Pfam" id="PF00096">
    <property type="entry name" value="zf-C2H2"/>
    <property type="match status" value="2"/>
</dbReference>
<sequence length="430" mass="49370">MRTYSRKTKRPVLLEGVLELCRLCLNKVTTPTPIYNDDDQSYCLPLPMRILTCLGFEITKDEGLPNIICSQCLEDLNKFYNFKKKCILAYKKLKSHYLAVKQKENPKIEYEELLGSCNLESDIISNEEVQNSFDENEIVLSLTEEDSLEVINIFKTEEQLTEQVEKDEEVQIDTTQNNNDSLNFLNSTPAPSIPFVPEDVSNFLSTILLQLGVLTKDNDQIAVVNQTFKNVQLDTNDGSVTLELVEEDEDPQLIQTHLKQEPKKDNIKNGSVNYVYDANKGLVPMGKEICSTCGKRYSTRAALARHQYIHSGVRPFTCEVCNRAFNQRDILRRHMLVHEQERPFQCRSCARGFTQRAALRSHELTHMPGRLMSLHRCQLCPKMFLHASGLSRHQATHANRTYACDSCSRPFNDSSSRNRHMKICKKRPRS</sequence>
<dbReference type="FunFam" id="3.30.160.60:FF:000618">
    <property type="entry name" value="zinc finger protein 341 isoform X1"/>
    <property type="match status" value="1"/>
</dbReference>
<evidence type="ECO:0000256" key="12">
    <source>
        <dbReference type="SAM" id="MobiDB-lite"/>
    </source>
</evidence>
<dbReference type="Gene3D" id="3.30.160.60">
    <property type="entry name" value="Classic Zinc Finger"/>
    <property type="match status" value="4"/>
</dbReference>
<keyword evidence="16" id="KW-1185">Reference proteome</keyword>
<keyword evidence="4 10" id="KW-0863">Zinc-finger</keyword>
<feature type="binding site" evidence="11">
    <location>
        <position position="69"/>
    </location>
    <ligand>
        <name>Zn(2+)</name>
        <dbReference type="ChEBI" id="CHEBI:29105"/>
    </ligand>
</feature>
<evidence type="ECO:0000313" key="15">
    <source>
        <dbReference type="EMBL" id="CAF4816270.1"/>
    </source>
</evidence>
<dbReference type="PROSITE" id="PS50157">
    <property type="entry name" value="ZINC_FINGER_C2H2_2"/>
    <property type="match status" value="5"/>
</dbReference>
<dbReference type="Pfam" id="PF07776">
    <property type="entry name" value="zf-AD"/>
    <property type="match status" value="1"/>
</dbReference>